<evidence type="ECO:0000256" key="5">
    <source>
        <dbReference type="ARBA" id="ARBA00022692"/>
    </source>
</evidence>
<gene>
    <name evidence="11" type="primary">fliR</name>
    <name evidence="11" type="ORF">FG383_17630</name>
</gene>
<comment type="similarity">
    <text evidence="2 10">Belongs to the FliR/MopE/SpaR family.</text>
</comment>
<feature type="transmembrane region" description="Helical" evidence="10">
    <location>
        <begin position="35"/>
        <end position="53"/>
    </location>
</feature>
<evidence type="ECO:0000256" key="10">
    <source>
        <dbReference type="RuleBase" id="RU362071"/>
    </source>
</evidence>
<name>A0A544SRD6_9BACI</name>
<comment type="subcellular location">
    <subcellularLocation>
        <location evidence="10">Cell membrane</location>
        <topology evidence="10">Multi-pass membrane protein</topology>
    </subcellularLocation>
    <subcellularLocation>
        <location evidence="10">Bacterial flagellum basal body</location>
    </subcellularLocation>
</comment>
<keyword evidence="7 10" id="KW-0472">Membrane</keyword>
<sequence length="258" mass="28536">MEEIIPSLTVLLLIIARVSAFFVTLPLFSHRTIPATHRIAFAVVLSWMMYYTMDVEPFEVNGDYLLLIIKEVMVGLFIGLLAYIIMSAVQIAGGFIDFQMGFAIANVIDPQTGAQSPLIGQFLNTLALLLLLALNGHHLLLDGIFYSYQFIPMELAWPAFGQENYVEFIMKTFAGIFAVAFQMSIPIVATLFLVDIALGITARTVPQLNIFVVGFPIKIGVSFLVLLIMMGVLMAVVQEMFEIMVVSMRDLMIILGGG</sequence>
<evidence type="ECO:0000256" key="6">
    <source>
        <dbReference type="ARBA" id="ARBA00022989"/>
    </source>
</evidence>
<dbReference type="EMBL" id="VDGG01000051">
    <property type="protein sequence ID" value="TQR07741.1"/>
    <property type="molecule type" value="Genomic_DNA"/>
</dbReference>
<dbReference type="Proteomes" id="UP000318937">
    <property type="component" value="Unassembled WGS sequence"/>
</dbReference>
<feature type="transmembrane region" description="Helical" evidence="10">
    <location>
        <begin position="210"/>
        <end position="237"/>
    </location>
</feature>
<keyword evidence="11" id="KW-0969">Cilium</keyword>
<feature type="transmembrane region" description="Helical" evidence="10">
    <location>
        <begin position="6"/>
        <end position="28"/>
    </location>
</feature>
<dbReference type="Pfam" id="PF01311">
    <property type="entry name" value="Bac_export_1"/>
    <property type="match status" value="1"/>
</dbReference>
<dbReference type="AlphaFoldDB" id="A0A544SRD6"/>
<dbReference type="GO" id="GO:0005886">
    <property type="term" value="C:plasma membrane"/>
    <property type="evidence" value="ECO:0007669"/>
    <property type="project" value="UniProtKB-SubCell"/>
</dbReference>
<evidence type="ECO:0000256" key="1">
    <source>
        <dbReference type="ARBA" id="ARBA00002578"/>
    </source>
</evidence>
<reference evidence="11 12" key="1">
    <citation type="submission" date="2019-05" db="EMBL/GenBank/DDBJ databases">
        <title>Psychrobacillus vulpis sp. nov., a new species isolated from feces of a red fox that inhabits in The Tablas de Daimiel Natural Park, Albacete, Spain.</title>
        <authorList>
            <person name="Rodriguez M."/>
            <person name="Reina J.C."/>
            <person name="Bejar V."/>
            <person name="Llamas I."/>
        </authorList>
    </citation>
    <scope>NUCLEOTIDE SEQUENCE [LARGE SCALE GENOMIC DNA]</scope>
    <source>
        <strain evidence="11 12">NHI-2</strain>
    </source>
</reference>
<comment type="function">
    <text evidence="1 10">Role in flagellar biosynthesis.</text>
</comment>
<proteinExistence type="inferred from homology"/>
<dbReference type="InterPro" id="IPR002010">
    <property type="entry name" value="T3SS_IM_R"/>
</dbReference>
<evidence type="ECO:0000256" key="8">
    <source>
        <dbReference type="ARBA" id="ARBA00023143"/>
    </source>
</evidence>
<keyword evidence="5 10" id="KW-0812">Transmembrane</keyword>
<evidence type="ECO:0000256" key="7">
    <source>
        <dbReference type="ARBA" id="ARBA00023136"/>
    </source>
</evidence>
<keyword evidence="8 10" id="KW-0975">Bacterial flagellum</keyword>
<dbReference type="GO" id="GO:0006605">
    <property type="term" value="P:protein targeting"/>
    <property type="evidence" value="ECO:0007669"/>
    <property type="project" value="UniProtKB-UniRule"/>
</dbReference>
<keyword evidence="6 10" id="KW-1133">Transmembrane helix</keyword>
<dbReference type="RefSeq" id="WP_142608717.1">
    <property type="nucleotide sequence ID" value="NZ_VDGG01000051.1"/>
</dbReference>
<evidence type="ECO:0000256" key="4">
    <source>
        <dbReference type="ARBA" id="ARBA00022475"/>
    </source>
</evidence>
<dbReference type="PANTHER" id="PTHR30065">
    <property type="entry name" value="FLAGELLAR BIOSYNTHETIC PROTEIN FLIR"/>
    <property type="match status" value="1"/>
</dbReference>
<dbReference type="PRINTS" id="PR00953">
    <property type="entry name" value="TYPE3IMRPROT"/>
</dbReference>
<feature type="transmembrane region" description="Helical" evidence="10">
    <location>
        <begin position="73"/>
        <end position="96"/>
    </location>
</feature>
<accession>A0A544SRD6</accession>
<organism evidence="11 12">
    <name type="scientific">Psychrobacillus soli</name>
    <dbReference type="NCBI Taxonomy" id="1543965"/>
    <lineage>
        <taxon>Bacteria</taxon>
        <taxon>Bacillati</taxon>
        <taxon>Bacillota</taxon>
        <taxon>Bacilli</taxon>
        <taxon>Bacillales</taxon>
        <taxon>Bacillaceae</taxon>
        <taxon>Psychrobacillus</taxon>
    </lineage>
</organism>
<evidence type="ECO:0000313" key="11">
    <source>
        <dbReference type="EMBL" id="TQR07741.1"/>
    </source>
</evidence>
<dbReference type="GO" id="GO:0009425">
    <property type="term" value="C:bacterial-type flagellum basal body"/>
    <property type="evidence" value="ECO:0007669"/>
    <property type="project" value="UniProtKB-SubCell"/>
</dbReference>
<keyword evidence="11" id="KW-0282">Flagellum</keyword>
<evidence type="ECO:0000256" key="9">
    <source>
        <dbReference type="NCBIfam" id="TIGR01400"/>
    </source>
</evidence>
<dbReference type="GO" id="GO:0044780">
    <property type="term" value="P:bacterial-type flagellum assembly"/>
    <property type="evidence" value="ECO:0007669"/>
    <property type="project" value="UniProtKB-UniRule"/>
</dbReference>
<feature type="transmembrane region" description="Helical" evidence="10">
    <location>
        <begin position="126"/>
        <end position="148"/>
    </location>
</feature>
<comment type="caution">
    <text evidence="11">The sequence shown here is derived from an EMBL/GenBank/DDBJ whole genome shotgun (WGS) entry which is preliminary data.</text>
</comment>
<evidence type="ECO:0000313" key="12">
    <source>
        <dbReference type="Proteomes" id="UP000318937"/>
    </source>
</evidence>
<dbReference type="InterPro" id="IPR006303">
    <property type="entry name" value="FliR"/>
</dbReference>
<evidence type="ECO:0000256" key="2">
    <source>
        <dbReference type="ARBA" id="ARBA00009772"/>
    </source>
</evidence>
<dbReference type="NCBIfam" id="TIGR01400">
    <property type="entry name" value="fliR"/>
    <property type="match status" value="1"/>
</dbReference>
<keyword evidence="11" id="KW-0966">Cell projection</keyword>
<feature type="transmembrane region" description="Helical" evidence="10">
    <location>
        <begin position="168"/>
        <end position="198"/>
    </location>
</feature>
<keyword evidence="4 10" id="KW-1003">Cell membrane</keyword>
<protein>
    <recommendedName>
        <fullName evidence="3 9">Flagellar biosynthetic protein FliR</fullName>
    </recommendedName>
</protein>
<dbReference type="PANTHER" id="PTHR30065:SF1">
    <property type="entry name" value="SURFACE PRESENTATION OF ANTIGENS PROTEIN SPAR"/>
    <property type="match status" value="1"/>
</dbReference>
<evidence type="ECO:0000256" key="3">
    <source>
        <dbReference type="ARBA" id="ARBA00021717"/>
    </source>
</evidence>
<dbReference type="OrthoDB" id="9807748at2"/>
<keyword evidence="12" id="KW-1185">Reference proteome</keyword>